<dbReference type="InterPro" id="IPR006636">
    <property type="entry name" value="STI1_HS-bd"/>
</dbReference>
<keyword evidence="1" id="KW-0677">Repeat</keyword>
<feature type="domain" description="Ubiquitin-like" evidence="8">
    <location>
        <begin position="1"/>
        <end position="74"/>
    </location>
</feature>
<feature type="compositionally biased region" description="Low complexity" evidence="6">
    <location>
        <begin position="91"/>
        <end position="108"/>
    </location>
</feature>
<dbReference type="SMART" id="SM00727">
    <property type="entry name" value="STI1"/>
    <property type="match status" value="1"/>
</dbReference>
<dbReference type="CDD" id="cd01805">
    <property type="entry name" value="Ubl_Rad23"/>
    <property type="match status" value="1"/>
</dbReference>
<dbReference type="SMART" id="SM00213">
    <property type="entry name" value="UBQ"/>
    <property type="match status" value="1"/>
</dbReference>
<dbReference type="AlphaFoldDB" id="A0A158QSK1"/>
<dbReference type="Proteomes" id="UP000267029">
    <property type="component" value="Unassembled WGS sequence"/>
</dbReference>
<dbReference type="GO" id="GO:0043161">
    <property type="term" value="P:proteasome-mediated ubiquitin-dependent protein catabolic process"/>
    <property type="evidence" value="ECO:0007669"/>
    <property type="project" value="UniProtKB-UniRule"/>
</dbReference>
<feature type="compositionally biased region" description="Polar residues" evidence="6">
    <location>
        <begin position="217"/>
        <end position="229"/>
    </location>
</feature>
<dbReference type="Pfam" id="PF00627">
    <property type="entry name" value="UBA"/>
    <property type="match status" value="1"/>
</dbReference>
<dbReference type="FunFam" id="1.10.8.10:FF:000002">
    <property type="entry name" value="UV excision repair protein RAD23 homolog"/>
    <property type="match status" value="1"/>
</dbReference>
<comment type="similarity">
    <text evidence="5">Belongs to the RAD23 family.</text>
</comment>
<feature type="compositionally biased region" description="Polar residues" evidence="6">
    <location>
        <begin position="109"/>
        <end position="133"/>
    </location>
</feature>
<dbReference type="PROSITE" id="PS50053">
    <property type="entry name" value="UBIQUITIN_2"/>
    <property type="match status" value="1"/>
</dbReference>
<feature type="region of interest" description="Disordered" evidence="6">
    <location>
        <begin position="194"/>
        <end position="236"/>
    </location>
</feature>
<keyword evidence="3 5" id="KW-0234">DNA repair</keyword>
<dbReference type="GO" id="GO:0003684">
    <property type="term" value="F:damaged DNA binding"/>
    <property type="evidence" value="ECO:0007669"/>
    <property type="project" value="UniProtKB-UniRule"/>
</dbReference>
<evidence type="ECO:0000256" key="3">
    <source>
        <dbReference type="ARBA" id="ARBA00023204"/>
    </source>
</evidence>
<evidence type="ECO:0000256" key="1">
    <source>
        <dbReference type="ARBA" id="ARBA00022737"/>
    </source>
</evidence>
<dbReference type="Pfam" id="PF00240">
    <property type="entry name" value="ubiquitin"/>
    <property type="match status" value="1"/>
</dbReference>
<evidence type="ECO:0000313" key="10">
    <source>
        <dbReference type="Proteomes" id="UP000267029"/>
    </source>
</evidence>
<dbReference type="EMBL" id="UXSR01000104">
    <property type="protein sequence ID" value="VDD74975.1"/>
    <property type="molecule type" value="Genomic_DNA"/>
</dbReference>
<keyword evidence="5" id="KW-0963">Cytoplasm</keyword>
<evidence type="ECO:0000256" key="2">
    <source>
        <dbReference type="ARBA" id="ARBA00022763"/>
    </source>
</evidence>
<sequence length="359" mass="39212">MHLTFKTLKQQTFFLDANESDLVGDVKENIKKSKPEDYGGSQLKLIYSGKVMEDDKTLGHYGVTEKGFIVVMAQIVKQPKESNLEPIKKIPSSTAPAASETPEAASSTKENPPSQAPASSEPTATMDASLSSGGNALLTGDKLEEAIKNIVEMGFERDQVALLVVYLVLQALRLSFNNPDRAVEYLVSGSMPATVSEQPPAQHQAPTATVPQQPPTSESGVSRDTTNEPGTGANPMQLLTQLPQFQQLRALRGNPQLLTQYIQQLSTSNPELLRLIQANEQAFLDFINADDDVTNPEGEQPQPLPHHIIRLTEQEKSAIDRLKALGFPEDDVIQAYFACDKDEELAANFLLSENQDDAV</sequence>
<dbReference type="InterPro" id="IPR009060">
    <property type="entry name" value="UBA-like_sf"/>
</dbReference>
<dbReference type="GO" id="GO:0031593">
    <property type="term" value="F:polyubiquitin modification-dependent protein binding"/>
    <property type="evidence" value="ECO:0007669"/>
    <property type="project" value="UniProtKB-UniRule"/>
</dbReference>
<evidence type="ECO:0000256" key="5">
    <source>
        <dbReference type="RuleBase" id="RU367049"/>
    </source>
</evidence>
<evidence type="ECO:0000313" key="9">
    <source>
        <dbReference type="EMBL" id="VDD74975.1"/>
    </source>
</evidence>
<feature type="domain" description="UBA" evidence="7">
    <location>
        <begin position="312"/>
        <end position="353"/>
    </location>
</feature>
<dbReference type="SUPFAM" id="SSF46934">
    <property type="entry name" value="UBA-like"/>
    <property type="match status" value="2"/>
</dbReference>
<dbReference type="InterPro" id="IPR029071">
    <property type="entry name" value="Ubiquitin-like_domsf"/>
</dbReference>
<keyword evidence="2 5" id="KW-0227">DNA damage</keyword>
<dbReference type="InterPro" id="IPR004806">
    <property type="entry name" value="Rad23"/>
</dbReference>
<dbReference type="PROSITE" id="PS50030">
    <property type="entry name" value="UBA"/>
    <property type="match status" value="2"/>
</dbReference>
<dbReference type="PRINTS" id="PR01839">
    <property type="entry name" value="RAD23PROTEIN"/>
</dbReference>
<dbReference type="GO" id="GO:0070628">
    <property type="term" value="F:proteasome binding"/>
    <property type="evidence" value="ECO:0007669"/>
    <property type="project" value="TreeGrafter"/>
</dbReference>
<dbReference type="InterPro" id="IPR000626">
    <property type="entry name" value="Ubiquitin-like_dom"/>
</dbReference>
<dbReference type="NCBIfam" id="TIGR00601">
    <property type="entry name" value="rad23"/>
    <property type="match status" value="1"/>
</dbReference>
<accession>A0A158QSK1</accession>
<protein>
    <recommendedName>
        <fullName evidence="5">UV excision repair protein RAD23</fullName>
    </recommendedName>
</protein>
<dbReference type="Pfam" id="PF09280">
    <property type="entry name" value="XPC-binding"/>
    <property type="match status" value="1"/>
</dbReference>
<organism evidence="9 10">
    <name type="scientific">Mesocestoides corti</name>
    <name type="common">Flatworm</name>
    <dbReference type="NCBI Taxonomy" id="53468"/>
    <lineage>
        <taxon>Eukaryota</taxon>
        <taxon>Metazoa</taxon>
        <taxon>Spiralia</taxon>
        <taxon>Lophotrochozoa</taxon>
        <taxon>Platyhelminthes</taxon>
        <taxon>Cestoda</taxon>
        <taxon>Eucestoda</taxon>
        <taxon>Cyclophyllidea</taxon>
        <taxon>Mesocestoididae</taxon>
        <taxon>Mesocestoides</taxon>
    </lineage>
</organism>
<dbReference type="InterPro" id="IPR015360">
    <property type="entry name" value="XPC-bd"/>
</dbReference>
<dbReference type="FunFam" id="1.10.8.10:FF:000003">
    <property type="entry name" value="UV excision repair protein RAD23 homolog"/>
    <property type="match status" value="1"/>
</dbReference>
<dbReference type="SMART" id="SM00165">
    <property type="entry name" value="UBA"/>
    <property type="match status" value="2"/>
</dbReference>
<dbReference type="SUPFAM" id="SSF54236">
    <property type="entry name" value="Ubiquitin-like"/>
    <property type="match status" value="1"/>
</dbReference>
<dbReference type="GO" id="GO:0005829">
    <property type="term" value="C:cytosol"/>
    <property type="evidence" value="ECO:0007669"/>
    <property type="project" value="TreeGrafter"/>
</dbReference>
<evidence type="ECO:0000259" key="8">
    <source>
        <dbReference type="PROSITE" id="PS50053"/>
    </source>
</evidence>
<dbReference type="PANTHER" id="PTHR10621">
    <property type="entry name" value="UV EXCISION REPAIR PROTEIN RAD23"/>
    <property type="match status" value="1"/>
</dbReference>
<dbReference type="GO" id="GO:0043130">
    <property type="term" value="F:ubiquitin binding"/>
    <property type="evidence" value="ECO:0007669"/>
    <property type="project" value="UniProtKB-UniRule"/>
</dbReference>
<evidence type="ECO:0000256" key="4">
    <source>
        <dbReference type="ARBA" id="ARBA00023242"/>
    </source>
</evidence>
<dbReference type="Gene3D" id="1.10.10.540">
    <property type="entry name" value="XPC-binding domain"/>
    <property type="match status" value="1"/>
</dbReference>
<dbReference type="Gene3D" id="1.10.8.10">
    <property type="entry name" value="DNA helicase RuvA subunit, C-terminal domain"/>
    <property type="match status" value="2"/>
</dbReference>
<dbReference type="OrthoDB" id="419317at2759"/>
<feature type="region of interest" description="Disordered" evidence="6">
    <location>
        <begin position="84"/>
        <end position="133"/>
    </location>
</feature>
<dbReference type="GO" id="GO:0005654">
    <property type="term" value="C:nucleoplasm"/>
    <property type="evidence" value="ECO:0007669"/>
    <property type="project" value="TreeGrafter"/>
</dbReference>
<gene>
    <name evidence="9" type="ORF">MCOS_LOCUS978</name>
</gene>
<keyword evidence="10" id="KW-1185">Reference proteome</keyword>
<dbReference type="InterPro" id="IPR015940">
    <property type="entry name" value="UBA"/>
</dbReference>
<comment type="subcellular location">
    <subcellularLocation>
        <location evidence="5">Nucleus</location>
    </subcellularLocation>
    <subcellularLocation>
        <location evidence="5">Cytoplasm</location>
    </subcellularLocation>
</comment>
<feature type="domain" description="UBA" evidence="7">
    <location>
        <begin position="141"/>
        <end position="189"/>
    </location>
</feature>
<reference evidence="9 10" key="1">
    <citation type="submission" date="2018-10" db="EMBL/GenBank/DDBJ databases">
        <authorList>
            <consortium name="Pathogen Informatics"/>
        </authorList>
    </citation>
    <scope>NUCLEOTIDE SEQUENCE [LARGE SCALE GENOMIC DNA]</scope>
</reference>
<keyword evidence="4 5" id="KW-0539">Nucleus</keyword>
<proteinExistence type="inferred from homology"/>
<dbReference type="CDD" id="cd14380">
    <property type="entry name" value="UBA2_Rad23"/>
    <property type="match status" value="1"/>
</dbReference>
<dbReference type="PANTHER" id="PTHR10621:SF0">
    <property type="entry name" value="UV EXCISION REPAIR PROTEIN RAD23"/>
    <property type="match status" value="1"/>
</dbReference>
<name>A0A158QSK1_MESCO</name>
<dbReference type="GO" id="GO:0006289">
    <property type="term" value="P:nucleotide-excision repair"/>
    <property type="evidence" value="ECO:0007669"/>
    <property type="project" value="UniProtKB-UniRule"/>
</dbReference>
<evidence type="ECO:0000256" key="6">
    <source>
        <dbReference type="SAM" id="MobiDB-lite"/>
    </source>
</evidence>
<dbReference type="STRING" id="53468.A0A158QSK1"/>
<dbReference type="SUPFAM" id="SSF101238">
    <property type="entry name" value="XPC-binding domain"/>
    <property type="match status" value="1"/>
</dbReference>
<comment type="function">
    <text evidence="5">Multiubiquitin chain receptor involved in modulation of proteasomal degradation. Involved in nucleotide excision repair.</text>
</comment>
<evidence type="ECO:0000259" key="7">
    <source>
        <dbReference type="PROSITE" id="PS50030"/>
    </source>
</evidence>
<dbReference type="InterPro" id="IPR036353">
    <property type="entry name" value="XPC-bd_sf"/>
</dbReference>
<feature type="compositionally biased region" description="Low complexity" evidence="6">
    <location>
        <begin position="198"/>
        <end position="211"/>
    </location>
</feature>
<dbReference type="FunFam" id="3.10.20.90:FF:000254">
    <property type="entry name" value="UV excision repair protein Rad23"/>
    <property type="match status" value="1"/>
</dbReference>
<dbReference type="Gene3D" id="3.10.20.90">
    <property type="entry name" value="Phosphatidylinositol 3-kinase Catalytic Subunit, Chain A, domain 1"/>
    <property type="match status" value="1"/>
</dbReference>